<organism evidence="2 3">
    <name type="scientific">Eschrichtius robustus</name>
    <name type="common">California gray whale</name>
    <name type="synonym">Eschrichtius gibbosus</name>
    <dbReference type="NCBI Taxonomy" id="9764"/>
    <lineage>
        <taxon>Eukaryota</taxon>
        <taxon>Metazoa</taxon>
        <taxon>Chordata</taxon>
        <taxon>Craniata</taxon>
        <taxon>Vertebrata</taxon>
        <taxon>Euteleostomi</taxon>
        <taxon>Mammalia</taxon>
        <taxon>Eutheria</taxon>
        <taxon>Laurasiatheria</taxon>
        <taxon>Artiodactyla</taxon>
        <taxon>Whippomorpha</taxon>
        <taxon>Cetacea</taxon>
        <taxon>Mysticeti</taxon>
        <taxon>Eschrichtiidae</taxon>
        <taxon>Eschrichtius</taxon>
    </lineage>
</organism>
<dbReference type="AlphaFoldDB" id="A0AB34GMG7"/>
<dbReference type="EMBL" id="JAIQCJ010002152">
    <property type="protein sequence ID" value="KAJ8780624.1"/>
    <property type="molecule type" value="Genomic_DNA"/>
</dbReference>
<evidence type="ECO:0000313" key="3">
    <source>
        <dbReference type="Proteomes" id="UP001159641"/>
    </source>
</evidence>
<proteinExistence type="predicted"/>
<feature type="compositionally biased region" description="Gly residues" evidence="1">
    <location>
        <begin position="1"/>
        <end position="11"/>
    </location>
</feature>
<reference evidence="2 3" key="1">
    <citation type="submission" date="2022-11" db="EMBL/GenBank/DDBJ databases">
        <title>Whole genome sequence of Eschrichtius robustus ER-17-0199.</title>
        <authorList>
            <person name="Bruniche-Olsen A."/>
            <person name="Black A.N."/>
            <person name="Fields C.J."/>
            <person name="Walden K."/>
            <person name="Dewoody J.A."/>
        </authorList>
    </citation>
    <scope>NUCLEOTIDE SEQUENCE [LARGE SCALE GENOMIC DNA]</scope>
    <source>
        <strain evidence="2">ER-17-0199</strain>
        <tissue evidence="2">Blubber</tissue>
    </source>
</reference>
<comment type="caution">
    <text evidence="2">The sequence shown here is derived from an EMBL/GenBank/DDBJ whole genome shotgun (WGS) entry which is preliminary data.</text>
</comment>
<feature type="compositionally biased region" description="Basic and acidic residues" evidence="1">
    <location>
        <begin position="95"/>
        <end position="110"/>
    </location>
</feature>
<feature type="region of interest" description="Disordered" evidence="1">
    <location>
        <begin position="1"/>
        <end position="116"/>
    </location>
</feature>
<sequence>MHAGLGAGGPGRTAPPSGPRPPAPEELASCACAAEAAVPVSEGESVPDFEGTAPPGGGTGRGREHTPASPGPWPRWAEQCPWNVETCSNQPPSCDQKDPPPETEMRDHGAVRAAWA</sequence>
<evidence type="ECO:0000256" key="1">
    <source>
        <dbReference type="SAM" id="MobiDB-lite"/>
    </source>
</evidence>
<accession>A0AB34GMG7</accession>
<gene>
    <name evidence="2" type="ORF">J1605_000667</name>
</gene>
<protein>
    <submittedName>
        <fullName evidence="2">Uncharacterized protein</fullName>
    </submittedName>
</protein>
<keyword evidence="3" id="KW-1185">Reference proteome</keyword>
<evidence type="ECO:0000313" key="2">
    <source>
        <dbReference type="EMBL" id="KAJ8780624.1"/>
    </source>
</evidence>
<feature type="compositionally biased region" description="Low complexity" evidence="1">
    <location>
        <begin position="25"/>
        <end position="42"/>
    </location>
</feature>
<dbReference type="Proteomes" id="UP001159641">
    <property type="component" value="Unassembled WGS sequence"/>
</dbReference>
<name>A0AB34GMG7_ESCRO</name>